<accession>A0ABN8CR93</accession>
<dbReference type="Pfam" id="PF13456">
    <property type="entry name" value="RVT_3"/>
    <property type="match status" value="1"/>
</dbReference>
<name>A0ABN8CR93_9STRA</name>
<dbReference type="SUPFAM" id="SSF53098">
    <property type="entry name" value="Ribonuclease H-like"/>
    <property type="match status" value="1"/>
</dbReference>
<feature type="domain" description="RNase H type-1" evidence="1">
    <location>
        <begin position="51"/>
        <end position="128"/>
    </location>
</feature>
<evidence type="ECO:0000313" key="3">
    <source>
        <dbReference type="Proteomes" id="UP001158986"/>
    </source>
</evidence>
<evidence type="ECO:0000313" key="2">
    <source>
        <dbReference type="EMBL" id="CAH0515482.1"/>
    </source>
</evidence>
<protein>
    <recommendedName>
        <fullName evidence="1">RNase H type-1 domain-containing protein</fullName>
    </recommendedName>
</protein>
<organism evidence="2 3">
    <name type="scientific">Peronospora belbahrii</name>
    <dbReference type="NCBI Taxonomy" id="622444"/>
    <lineage>
        <taxon>Eukaryota</taxon>
        <taxon>Sar</taxon>
        <taxon>Stramenopiles</taxon>
        <taxon>Oomycota</taxon>
        <taxon>Peronosporomycetes</taxon>
        <taxon>Peronosporales</taxon>
        <taxon>Peronosporaceae</taxon>
        <taxon>Peronospora</taxon>
    </lineage>
</organism>
<proteinExistence type="predicted"/>
<gene>
    <name evidence="2" type="ORF">PBS001_LOCUS2192</name>
</gene>
<dbReference type="Gene3D" id="3.30.420.10">
    <property type="entry name" value="Ribonuclease H-like superfamily/Ribonuclease H"/>
    <property type="match status" value="1"/>
</dbReference>
<keyword evidence="3" id="KW-1185">Reference proteome</keyword>
<dbReference type="InterPro" id="IPR012337">
    <property type="entry name" value="RNaseH-like_sf"/>
</dbReference>
<dbReference type="InterPro" id="IPR036397">
    <property type="entry name" value="RNaseH_sf"/>
</dbReference>
<dbReference type="Proteomes" id="UP001158986">
    <property type="component" value="Unassembled WGS sequence"/>
</dbReference>
<sequence length="134" mass="14716">MEDSTLPNEARTSPPRSHLRNALTRFRGSTYQPGDEEEGRNLAHVHLPTHTTCVMWVASVGYGHASSTNNIAEYRGLVHGLRQAKSSGYSPLRAIGDSALVLSQLKTDRSPRKTHLALICREVRALADDITIAI</sequence>
<comment type="caution">
    <text evidence="2">The sequence shown here is derived from an EMBL/GenBank/DDBJ whole genome shotgun (WGS) entry which is preliminary data.</text>
</comment>
<dbReference type="InterPro" id="IPR002156">
    <property type="entry name" value="RNaseH_domain"/>
</dbReference>
<reference evidence="2 3" key="1">
    <citation type="submission" date="2021-11" db="EMBL/GenBank/DDBJ databases">
        <authorList>
            <person name="Islam A."/>
            <person name="Islam S."/>
            <person name="Flora M.S."/>
            <person name="Rahman M."/>
            <person name="Ziaur R.M."/>
            <person name="Epstein J.H."/>
            <person name="Hassan M."/>
            <person name="Klassen M."/>
            <person name="Woodard K."/>
            <person name="Webb A."/>
            <person name="Webby R.J."/>
            <person name="El Zowalaty M.E."/>
        </authorList>
    </citation>
    <scope>NUCLEOTIDE SEQUENCE [LARGE SCALE GENOMIC DNA]</scope>
    <source>
        <strain evidence="2">Pbs1</strain>
    </source>
</reference>
<dbReference type="EMBL" id="CAKLCB010000112">
    <property type="protein sequence ID" value="CAH0515482.1"/>
    <property type="molecule type" value="Genomic_DNA"/>
</dbReference>
<evidence type="ECO:0000259" key="1">
    <source>
        <dbReference type="Pfam" id="PF13456"/>
    </source>
</evidence>